<reference evidence="3" key="1">
    <citation type="submission" date="2016-06" db="UniProtKB">
        <authorList>
            <consortium name="WormBaseParasite"/>
        </authorList>
    </citation>
    <scope>IDENTIFICATION</scope>
</reference>
<evidence type="ECO:0000313" key="2">
    <source>
        <dbReference type="Proteomes" id="UP000270296"/>
    </source>
</evidence>
<protein>
    <submittedName>
        <fullName evidence="3">Transposase</fullName>
    </submittedName>
</protein>
<accession>A0A183JAL3</accession>
<proteinExistence type="predicted"/>
<sequence length="69" mass="8137">MGFNQSGMKYVLKKNIEECVVRIKHQVIKSYRQHVVHVHQLKYCLTALNIAEIELKRSVHKDSEAFQKI</sequence>
<reference evidence="1 2" key="2">
    <citation type="submission" date="2018-11" db="EMBL/GenBank/DDBJ databases">
        <authorList>
            <consortium name="Pathogen Informatics"/>
        </authorList>
    </citation>
    <scope>NUCLEOTIDE SEQUENCE [LARGE SCALE GENOMIC DNA]</scope>
</reference>
<dbReference type="AlphaFoldDB" id="A0A183JAL3"/>
<dbReference type="EMBL" id="UZAM01019305">
    <property type="protein sequence ID" value="VDP52642.1"/>
    <property type="molecule type" value="Genomic_DNA"/>
</dbReference>
<gene>
    <name evidence="1" type="ORF">SBAD_LOCUS12911</name>
</gene>
<evidence type="ECO:0000313" key="1">
    <source>
        <dbReference type="EMBL" id="VDP52642.1"/>
    </source>
</evidence>
<name>A0A183JAL3_9BILA</name>
<keyword evidence="2" id="KW-1185">Reference proteome</keyword>
<evidence type="ECO:0000313" key="3">
    <source>
        <dbReference type="WBParaSite" id="SBAD_0001332401-mRNA-1"/>
    </source>
</evidence>
<dbReference type="Proteomes" id="UP000270296">
    <property type="component" value="Unassembled WGS sequence"/>
</dbReference>
<organism evidence="3">
    <name type="scientific">Soboliphyme baturini</name>
    <dbReference type="NCBI Taxonomy" id="241478"/>
    <lineage>
        <taxon>Eukaryota</taxon>
        <taxon>Metazoa</taxon>
        <taxon>Ecdysozoa</taxon>
        <taxon>Nematoda</taxon>
        <taxon>Enoplea</taxon>
        <taxon>Dorylaimia</taxon>
        <taxon>Dioctophymatida</taxon>
        <taxon>Dioctophymatoidea</taxon>
        <taxon>Soboliphymatidae</taxon>
        <taxon>Soboliphyme</taxon>
    </lineage>
</organism>
<dbReference type="WBParaSite" id="SBAD_0001332401-mRNA-1">
    <property type="protein sequence ID" value="SBAD_0001332401-mRNA-1"/>
    <property type="gene ID" value="SBAD_0001332401"/>
</dbReference>